<evidence type="ECO:0000259" key="5">
    <source>
        <dbReference type="PROSITE" id="PS50893"/>
    </source>
</evidence>
<proteinExistence type="inferred from homology"/>
<dbReference type="Pfam" id="PF00005">
    <property type="entry name" value="ABC_tran"/>
    <property type="match status" value="1"/>
</dbReference>
<keyword evidence="3" id="KW-0547">Nucleotide-binding</keyword>
<dbReference type="InterPro" id="IPR050319">
    <property type="entry name" value="ABC_transp_ATP-bind"/>
</dbReference>
<dbReference type="Gene3D" id="3.40.50.300">
    <property type="entry name" value="P-loop containing nucleotide triphosphate hydrolases"/>
    <property type="match status" value="1"/>
</dbReference>
<dbReference type="InterPro" id="IPR027417">
    <property type="entry name" value="P-loop_NTPase"/>
</dbReference>
<dbReference type="InterPro" id="IPR017871">
    <property type="entry name" value="ABC_transporter-like_CS"/>
</dbReference>
<evidence type="ECO:0000313" key="7">
    <source>
        <dbReference type="Proteomes" id="UP000198661"/>
    </source>
</evidence>
<dbReference type="STRING" id="201973.SAMN04488025_12156"/>
<dbReference type="EMBL" id="FOOK01000021">
    <property type="protein sequence ID" value="SFG22629.1"/>
    <property type="molecule type" value="Genomic_DNA"/>
</dbReference>
<dbReference type="GO" id="GO:0005524">
    <property type="term" value="F:ATP binding"/>
    <property type="evidence" value="ECO:0007669"/>
    <property type="project" value="UniProtKB-KW"/>
</dbReference>
<dbReference type="GO" id="GO:0016887">
    <property type="term" value="F:ATP hydrolysis activity"/>
    <property type="evidence" value="ECO:0007669"/>
    <property type="project" value="InterPro"/>
</dbReference>
<feature type="domain" description="ABC transporter" evidence="5">
    <location>
        <begin position="3"/>
        <end position="211"/>
    </location>
</feature>
<gene>
    <name evidence="6" type="ORF">SAMN04488025_12156</name>
</gene>
<dbReference type="SMART" id="SM00382">
    <property type="entry name" value="AAA"/>
    <property type="match status" value="1"/>
</dbReference>
<dbReference type="RefSeq" id="WP_092039259.1">
    <property type="nucleotide sequence ID" value="NZ_FOOK01000021.1"/>
</dbReference>
<dbReference type="SUPFAM" id="SSF52540">
    <property type="entry name" value="P-loop containing nucleoside triphosphate hydrolases"/>
    <property type="match status" value="1"/>
</dbReference>
<keyword evidence="4 6" id="KW-0067">ATP-binding</keyword>
<dbReference type="PROSITE" id="PS50893">
    <property type="entry name" value="ABC_TRANSPORTER_2"/>
    <property type="match status" value="1"/>
</dbReference>
<sequence>MALEGKGLSFRYRRGQWLFRGFDIRIHPGEIVGLTGPSGCGKTSLARLLAGYAKPLSGHVRVDGSPLPRSGFFPVQLIFQHPEKAVNPRWNIRQILKEGGAAEDSLLASLGIERAWLDRRPKELSGGELQRVCIARALGPKTRYLIADEMTAMLDAITQAQIWHAVLDIAKARRLGILVISHDEPLLEKLCHRIIHFKQAGGGSILPPGPR</sequence>
<dbReference type="PROSITE" id="PS00211">
    <property type="entry name" value="ABC_TRANSPORTER_1"/>
    <property type="match status" value="1"/>
</dbReference>
<dbReference type="InterPro" id="IPR003593">
    <property type="entry name" value="AAA+_ATPase"/>
</dbReference>
<dbReference type="GO" id="GO:0055085">
    <property type="term" value="P:transmembrane transport"/>
    <property type="evidence" value="ECO:0007669"/>
    <property type="project" value="UniProtKB-ARBA"/>
</dbReference>
<evidence type="ECO:0000256" key="1">
    <source>
        <dbReference type="ARBA" id="ARBA00005417"/>
    </source>
</evidence>
<organism evidence="6 7">
    <name type="scientific">Planifilum fulgidum</name>
    <dbReference type="NCBI Taxonomy" id="201973"/>
    <lineage>
        <taxon>Bacteria</taxon>
        <taxon>Bacillati</taxon>
        <taxon>Bacillota</taxon>
        <taxon>Bacilli</taxon>
        <taxon>Bacillales</taxon>
        <taxon>Thermoactinomycetaceae</taxon>
        <taxon>Planifilum</taxon>
    </lineage>
</organism>
<name>A0A1I2Q5I1_9BACL</name>
<accession>A0A1I2Q5I1</accession>
<keyword evidence="2" id="KW-0813">Transport</keyword>
<comment type="similarity">
    <text evidence="1">Belongs to the ABC transporter superfamily.</text>
</comment>
<dbReference type="PANTHER" id="PTHR43776">
    <property type="entry name" value="TRANSPORT ATP-BINDING PROTEIN"/>
    <property type="match status" value="1"/>
</dbReference>
<evidence type="ECO:0000256" key="3">
    <source>
        <dbReference type="ARBA" id="ARBA00022741"/>
    </source>
</evidence>
<dbReference type="Proteomes" id="UP000198661">
    <property type="component" value="Unassembled WGS sequence"/>
</dbReference>
<dbReference type="AlphaFoldDB" id="A0A1I2Q5I1"/>
<keyword evidence="7" id="KW-1185">Reference proteome</keyword>
<evidence type="ECO:0000313" key="6">
    <source>
        <dbReference type="EMBL" id="SFG22629.1"/>
    </source>
</evidence>
<dbReference type="InterPro" id="IPR003439">
    <property type="entry name" value="ABC_transporter-like_ATP-bd"/>
</dbReference>
<protein>
    <submittedName>
        <fullName evidence="6">Peptide/nickel transport system ATP-binding protein</fullName>
    </submittedName>
</protein>
<reference evidence="6 7" key="1">
    <citation type="submission" date="2016-10" db="EMBL/GenBank/DDBJ databases">
        <authorList>
            <person name="de Groot N.N."/>
        </authorList>
    </citation>
    <scope>NUCLEOTIDE SEQUENCE [LARGE SCALE GENOMIC DNA]</scope>
    <source>
        <strain evidence="6 7">DSM 44945</strain>
    </source>
</reference>
<evidence type="ECO:0000256" key="4">
    <source>
        <dbReference type="ARBA" id="ARBA00022840"/>
    </source>
</evidence>
<dbReference type="PANTHER" id="PTHR43776:SF7">
    <property type="entry name" value="D,D-DIPEPTIDE TRANSPORT ATP-BINDING PROTEIN DDPF-RELATED"/>
    <property type="match status" value="1"/>
</dbReference>
<evidence type="ECO:0000256" key="2">
    <source>
        <dbReference type="ARBA" id="ARBA00022448"/>
    </source>
</evidence>
<dbReference type="OrthoDB" id="9806285at2"/>